<dbReference type="GO" id="GO:0006796">
    <property type="term" value="P:phosphate-containing compound metabolic process"/>
    <property type="evidence" value="ECO:0007669"/>
    <property type="project" value="InterPro"/>
</dbReference>
<gene>
    <name evidence="6" type="ORF">HNQ60_003331</name>
</gene>
<dbReference type="EC" id="3.6.1.1" evidence="2"/>
<evidence type="ECO:0000256" key="2">
    <source>
        <dbReference type="ARBA" id="ARBA00012146"/>
    </source>
</evidence>
<proteinExistence type="predicted"/>
<dbReference type="RefSeq" id="WP_184333854.1">
    <property type="nucleotide sequence ID" value="NZ_JACHHZ010000004.1"/>
</dbReference>
<dbReference type="GO" id="GO:0000287">
    <property type="term" value="F:magnesium ion binding"/>
    <property type="evidence" value="ECO:0007669"/>
    <property type="project" value="InterPro"/>
</dbReference>
<dbReference type="InterPro" id="IPR008162">
    <property type="entry name" value="Pyrophosphatase"/>
</dbReference>
<keyword evidence="5" id="KW-0460">Magnesium</keyword>
<evidence type="ECO:0000256" key="4">
    <source>
        <dbReference type="ARBA" id="ARBA00022801"/>
    </source>
</evidence>
<evidence type="ECO:0000313" key="6">
    <source>
        <dbReference type="EMBL" id="MBB6094444.1"/>
    </source>
</evidence>
<comment type="cofactor">
    <cofactor evidence="1">
        <name>Mg(2+)</name>
        <dbReference type="ChEBI" id="CHEBI:18420"/>
    </cofactor>
</comment>
<evidence type="ECO:0000256" key="5">
    <source>
        <dbReference type="ARBA" id="ARBA00022842"/>
    </source>
</evidence>
<dbReference type="PANTHER" id="PTHR10286">
    <property type="entry name" value="INORGANIC PYROPHOSPHATASE"/>
    <property type="match status" value="1"/>
</dbReference>
<keyword evidence="4 6" id="KW-0378">Hydrolase</keyword>
<dbReference type="GO" id="GO:0004427">
    <property type="term" value="F:inorganic diphosphate phosphatase activity"/>
    <property type="evidence" value="ECO:0007669"/>
    <property type="project" value="UniProtKB-EC"/>
</dbReference>
<protein>
    <recommendedName>
        <fullName evidence="2">inorganic diphosphatase</fullName>
        <ecNumber evidence="2">3.6.1.1</ecNumber>
    </recommendedName>
</protein>
<evidence type="ECO:0000313" key="7">
    <source>
        <dbReference type="Proteomes" id="UP000588068"/>
    </source>
</evidence>
<name>A0A841HP82_9GAMM</name>
<evidence type="ECO:0000256" key="3">
    <source>
        <dbReference type="ARBA" id="ARBA00022723"/>
    </source>
</evidence>
<dbReference type="PROSITE" id="PS00387">
    <property type="entry name" value="PPASE"/>
    <property type="match status" value="1"/>
</dbReference>
<reference evidence="6 7" key="1">
    <citation type="submission" date="2020-08" db="EMBL/GenBank/DDBJ databases">
        <title>Genomic Encyclopedia of Type Strains, Phase IV (KMG-IV): sequencing the most valuable type-strain genomes for metagenomic binning, comparative biology and taxonomic classification.</title>
        <authorList>
            <person name="Goeker M."/>
        </authorList>
    </citation>
    <scope>NUCLEOTIDE SEQUENCE [LARGE SCALE GENOMIC DNA]</scope>
    <source>
        <strain evidence="6 7">DSM 26723</strain>
    </source>
</reference>
<dbReference type="EMBL" id="JACHHZ010000004">
    <property type="protein sequence ID" value="MBB6094444.1"/>
    <property type="molecule type" value="Genomic_DNA"/>
</dbReference>
<dbReference type="Gene3D" id="3.90.80.10">
    <property type="entry name" value="Inorganic pyrophosphatase"/>
    <property type="match status" value="1"/>
</dbReference>
<accession>A0A841HP82</accession>
<dbReference type="Pfam" id="PF00719">
    <property type="entry name" value="Pyrophosphatase"/>
    <property type="match status" value="1"/>
</dbReference>
<comment type="caution">
    <text evidence="6">The sequence shown here is derived from an EMBL/GenBank/DDBJ whole genome shotgun (WGS) entry which is preliminary data.</text>
</comment>
<dbReference type="NCBIfam" id="NF001886">
    <property type="entry name" value="PRK00642.1"/>
    <property type="match status" value="1"/>
</dbReference>
<dbReference type="InterPro" id="IPR036649">
    <property type="entry name" value="Pyrophosphatase_sf"/>
</dbReference>
<dbReference type="GO" id="GO:0005737">
    <property type="term" value="C:cytoplasm"/>
    <property type="evidence" value="ECO:0007669"/>
    <property type="project" value="InterPro"/>
</dbReference>
<sequence length="211" mass="23308">MPTQFPSAFRAHPWHGVDPGPEVPSAVTAFIEIVPADTVKYEVDKASGLLKIDRPQRFSNVCPALYGFVPRTLCAERVGAYCSEKTGRPAIIGDGDPLDICVLTEKVLPRGDVLVQAIPIGGLRMIDTNRADDKIIAVMREDALYGHYTDIRQCPTGVIERLRHYFLTYKQAPGAVDPVEITHIYNRTEAHEVIRRSQADYTAAFMGAGLK</sequence>
<dbReference type="Proteomes" id="UP000588068">
    <property type="component" value="Unassembled WGS sequence"/>
</dbReference>
<keyword evidence="7" id="KW-1185">Reference proteome</keyword>
<dbReference type="AlphaFoldDB" id="A0A841HP82"/>
<dbReference type="SUPFAM" id="SSF50324">
    <property type="entry name" value="Inorganic pyrophosphatase"/>
    <property type="match status" value="1"/>
</dbReference>
<evidence type="ECO:0000256" key="1">
    <source>
        <dbReference type="ARBA" id="ARBA00001946"/>
    </source>
</evidence>
<organism evidence="6 7">
    <name type="scientific">Povalibacter uvarum</name>
    <dbReference type="NCBI Taxonomy" id="732238"/>
    <lineage>
        <taxon>Bacteria</taxon>
        <taxon>Pseudomonadati</taxon>
        <taxon>Pseudomonadota</taxon>
        <taxon>Gammaproteobacteria</taxon>
        <taxon>Steroidobacterales</taxon>
        <taxon>Steroidobacteraceae</taxon>
        <taxon>Povalibacter</taxon>
    </lineage>
</organism>
<keyword evidence="3" id="KW-0479">Metal-binding</keyword>